<reference evidence="1 2" key="2">
    <citation type="journal article" date="2022" name="Mol. Ecol. Resour.">
        <title>The genomes of chicory, endive, great burdock and yacon provide insights into Asteraceae paleo-polyploidization history and plant inulin production.</title>
        <authorList>
            <person name="Fan W."/>
            <person name="Wang S."/>
            <person name="Wang H."/>
            <person name="Wang A."/>
            <person name="Jiang F."/>
            <person name="Liu H."/>
            <person name="Zhao H."/>
            <person name="Xu D."/>
            <person name="Zhang Y."/>
        </authorList>
    </citation>
    <scope>NUCLEOTIDE SEQUENCE [LARGE SCALE GENOMIC DNA]</scope>
    <source>
        <strain evidence="2">cv. Niubang</strain>
    </source>
</reference>
<protein>
    <submittedName>
        <fullName evidence="1">Uncharacterized protein</fullName>
    </submittedName>
</protein>
<organism evidence="1 2">
    <name type="scientific">Arctium lappa</name>
    <name type="common">Greater burdock</name>
    <name type="synonym">Lappa major</name>
    <dbReference type="NCBI Taxonomy" id="4217"/>
    <lineage>
        <taxon>Eukaryota</taxon>
        <taxon>Viridiplantae</taxon>
        <taxon>Streptophyta</taxon>
        <taxon>Embryophyta</taxon>
        <taxon>Tracheophyta</taxon>
        <taxon>Spermatophyta</taxon>
        <taxon>Magnoliopsida</taxon>
        <taxon>eudicotyledons</taxon>
        <taxon>Gunneridae</taxon>
        <taxon>Pentapetalae</taxon>
        <taxon>asterids</taxon>
        <taxon>campanulids</taxon>
        <taxon>Asterales</taxon>
        <taxon>Asteraceae</taxon>
        <taxon>Carduoideae</taxon>
        <taxon>Cardueae</taxon>
        <taxon>Arctiinae</taxon>
        <taxon>Arctium</taxon>
    </lineage>
</organism>
<evidence type="ECO:0000313" key="1">
    <source>
        <dbReference type="EMBL" id="KAI3669103.1"/>
    </source>
</evidence>
<dbReference type="EMBL" id="CM042062">
    <property type="protein sequence ID" value="KAI3669103.1"/>
    <property type="molecule type" value="Genomic_DNA"/>
</dbReference>
<reference evidence="2" key="1">
    <citation type="journal article" date="2022" name="Mol. Ecol. Resour.">
        <title>The genomes of chicory, endive, great burdock and yacon provide insights into Asteraceae palaeo-polyploidization history and plant inulin production.</title>
        <authorList>
            <person name="Fan W."/>
            <person name="Wang S."/>
            <person name="Wang H."/>
            <person name="Wang A."/>
            <person name="Jiang F."/>
            <person name="Liu H."/>
            <person name="Zhao H."/>
            <person name="Xu D."/>
            <person name="Zhang Y."/>
        </authorList>
    </citation>
    <scope>NUCLEOTIDE SEQUENCE [LARGE SCALE GENOMIC DNA]</scope>
    <source>
        <strain evidence="2">cv. Niubang</strain>
    </source>
</reference>
<name>A0ACB8XLY8_ARCLA</name>
<accession>A0ACB8XLY8</accession>
<evidence type="ECO:0000313" key="2">
    <source>
        <dbReference type="Proteomes" id="UP001055879"/>
    </source>
</evidence>
<keyword evidence="2" id="KW-1185">Reference proteome</keyword>
<gene>
    <name evidence="1" type="ORF">L6452_40326</name>
</gene>
<dbReference type="Proteomes" id="UP001055879">
    <property type="component" value="Linkage Group LG16"/>
</dbReference>
<proteinExistence type="predicted"/>
<comment type="caution">
    <text evidence="1">The sequence shown here is derived from an EMBL/GenBank/DDBJ whole genome shotgun (WGS) entry which is preliminary data.</text>
</comment>
<sequence length="87" mass="9343">MEGKGWELGLYLANLLAGDVGLYVGFGTLEAAVLFATVNGLELVWVFWSTKLAKLKLDTGFRTAIGICSIVSKYSVGFGFVLLMFGS</sequence>